<dbReference type="EMBL" id="MU620939">
    <property type="protein sequence ID" value="KAI8577571.1"/>
    <property type="molecule type" value="Genomic_DNA"/>
</dbReference>
<dbReference type="Proteomes" id="UP001206595">
    <property type="component" value="Unassembled WGS sequence"/>
</dbReference>
<comment type="caution">
    <text evidence="1">The sequence shown here is derived from an EMBL/GenBank/DDBJ whole genome shotgun (WGS) entry which is preliminary data.</text>
</comment>
<evidence type="ECO:0000313" key="1">
    <source>
        <dbReference type="EMBL" id="KAI8577571.1"/>
    </source>
</evidence>
<organism evidence="1 2">
    <name type="scientific">Umbelopsis ramanniana AG</name>
    <dbReference type="NCBI Taxonomy" id="1314678"/>
    <lineage>
        <taxon>Eukaryota</taxon>
        <taxon>Fungi</taxon>
        <taxon>Fungi incertae sedis</taxon>
        <taxon>Mucoromycota</taxon>
        <taxon>Mucoromycotina</taxon>
        <taxon>Umbelopsidomycetes</taxon>
        <taxon>Umbelopsidales</taxon>
        <taxon>Umbelopsidaceae</taxon>
        <taxon>Umbelopsis</taxon>
    </lineage>
</organism>
<reference evidence="1" key="1">
    <citation type="submission" date="2021-06" db="EMBL/GenBank/DDBJ databases">
        <authorList>
            <consortium name="DOE Joint Genome Institute"/>
            <person name="Mondo S.J."/>
            <person name="Amses K.R."/>
            <person name="Simmons D.R."/>
            <person name="Longcore J.E."/>
            <person name="Seto K."/>
            <person name="Alves G.H."/>
            <person name="Bonds A.E."/>
            <person name="Quandt C.A."/>
            <person name="Davis W.J."/>
            <person name="Chang Y."/>
            <person name="Letcher P.M."/>
            <person name="Powell M.J."/>
            <person name="Kuo A."/>
            <person name="Labutti K."/>
            <person name="Pangilinan J."/>
            <person name="Andreopoulos W."/>
            <person name="Tritt A."/>
            <person name="Riley R."/>
            <person name="Hundley H."/>
            <person name="Johnson J."/>
            <person name="Lipzen A."/>
            <person name="Barry K."/>
            <person name="Berbee M.L."/>
            <person name="Buchler N.E."/>
            <person name="Grigoriev I.V."/>
            <person name="Spatafora J.W."/>
            <person name="Stajich J.E."/>
            <person name="James T.Y."/>
        </authorList>
    </citation>
    <scope>NUCLEOTIDE SEQUENCE</scope>
    <source>
        <strain evidence="1">AG</strain>
    </source>
</reference>
<dbReference type="RefSeq" id="XP_051442575.1">
    <property type="nucleotide sequence ID" value="XM_051590726.1"/>
</dbReference>
<dbReference type="AlphaFoldDB" id="A0AAD5E7A6"/>
<keyword evidence="2" id="KW-1185">Reference proteome</keyword>
<name>A0AAD5E7A6_UMBRA</name>
<dbReference type="GeneID" id="75916069"/>
<gene>
    <name evidence="1" type="ORF">K450DRAFT_251468</name>
</gene>
<reference evidence="1" key="2">
    <citation type="journal article" date="2022" name="Proc. Natl. Acad. Sci. U.S.A.">
        <title>Diploid-dominant life cycles characterize the early evolution of Fungi.</title>
        <authorList>
            <person name="Amses K.R."/>
            <person name="Simmons D.R."/>
            <person name="Longcore J.E."/>
            <person name="Mondo S.J."/>
            <person name="Seto K."/>
            <person name="Jeronimo G.H."/>
            <person name="Bonds A.E."/>
            <person name="Quandt C.A."/>
            <person name="Davis W.J."/>
            <person name="Chang Y."/>
            <person name="Federici B.A."/>
            <person name="Kuo A."/>
            <person name="LaButti K."/>
            <person name="Pangilinan J."/>
            <person name="Andreopoulos W."/>
            <person name="Tritt A."/>
            <person name="Riley R."/>
            <person name="Hundley H."/>
            <person name="Johnson J."/>
            <person name="Lipzen A."/>
            <person name="Barry K."/>
            <person name="Lang B.F."/>
            <person name="Cuomo C.A."/>
            <person name="Buchler N.E."/>
            <person name="Grigoriev I.V."/>
            <person name="Spatafora J.W."/>
            <person name="Stajich J.E."/>
            <person name="James T.Y."/>
        </authorList>
    </citation>
    <scope>NUCLEOTIDE SEQUENCE</scope>
    <source>
        <strain evidence="1">AG</strain>
    </source>
</reference>
<evidence type="ECO:0000313" key="2">
    <source>
        <dbReference type="Proteomes" id="UP001206595"/>
    </source>
</evidence>
<protein>
    <submittedName>
        <fullName evidence="1">Uncharacterized protein</fullName>
    </submittedName>
</protein>
<sequence>MSQSFFTRFFGIRAVLKFGFDQPISSSVTSVLIDWAEACSFANLICDQVVDIIFAEVCGLDFKQHCIRVQGSLNNGSR</sequence>
<accession>A0AAD5E7A6</accession>
<proteinExistence type="predicted"/>